<evidence type="ECO:0000256" key="3">
    <source>
        <dbReference type="ARBA" id="ARBA00022833"/>
    </source>
</evidence>
<dbReference type="GeneID" id="25726178"/>
<dbReference type="Gene3D" id="6.10.140.2220">
    <property type="match status" value="1"/>
</dbReference>
<evidence type="ECO:0000256" key="2">
    <source>
        <dbReference type="ARBA" id="ARBA00022771"/>
    </source>
</evidence>
<keyword evidence="1" id="KW-0479">Metal-binding</keyword>
<feature type="compositionally biased region" description="Low complexity" evidence="5">
    <location>
        <begin position="530"/>
        <end position="556"/>
    </location>
</feature>
<keyword evidence="8" id="KW-1185">Reference proteome</keyword>
<feature type="compositionally biased region" description="Gly residues" evidence="5">
    <location>
        <begin position="320"/>
        <end position="332"/>
    </location>
</feature>
<gene>
    <name evidence="7" type="ORF">MNEG_0060</name>
</gene>
<dbReference type="GO" id="GO:0008270">
    <property type="term" value="F:zinc ion binding"/>
    <property type="evidence" value="ECO:0007669"/>
    <property type="project" value="UniProtKB-KW"/>
</dbReference>
<dbReference type="AlphaFoldDB" id="A0A0D2MZP2"/>
<keyword evidence="3" id="KW-0862">Zinc</keyword>
<proteinExistence type="predicted"/>
<dbReference type="EMBL" id="KK100225">
    <property type="protein sequence ID" value="KIZ07905.1"/>
    <property type="molecule type" value="Genomic_DNA"/>
</dbReference>
<evidence type="ECO:0000256" key="5">
    <source>
        <dbReference type="SAM" id="MobiDB-lite"/>
    </source>
</evidence>
<feature type="region of interest" description="Disordered" evidence="5">
    <location>
        <begin position="127"/>
        <end position="165"/>
    </location>
</feature>
<dbReference type="SUPFAM" id="SSF144232">
    <property type="entry name" value="HIT/MYND zinc finger-like"/>
    <property type="match status" value="1"/>
</dbReference>
<name>A0A0D2MZP2_9CHLO</name>
<reference evidence="7 8" key="1">
    <citation type="journal article" date="2013" name="BMC Genomics">
        <title>Reconstruction of the lipid metabolism for the microalga Monoraphidium neglectum from its genome sequence reveals characteristics suitable for biofuel production.</title>
        <authorList>
            <person name="Bogen C."/>
            <person name="Al-Dilaimi A."/>
            <person name="Albersmeier A."/>
            <person name="Wichmann J."/>
            <person name="Grundmann M."/>
            <person name="Rupp O."/>
            <person name="Lauersen K.J."/>
            <person name="Blifernez-Klassen O."/>
            <person name="Kalinowski J."/>
            <person name="Goesmann A."/>
            <person name="Mussgnug J.H."/>
            <person name="Kruse O."/>
        </authorList>
    </citation>
    <scope>NUCLEOTIDE SEQUENCE [LARGE SCALE GENOMIC DNA]</scope>
    <source>
        <strain evidence="7 8">SAG 48.87</strain>
    </source>
</reference>
<feature type="region of interest" description="Disordered" evidence="5">
    <location>
        <begin position="522"/>
        <end position="556"/>
    </location>
</feature>
<organism evidence="7 8">
    <name type="scientific">Monoraphidium neglectum</name>
    <dbReference type="NCBI Taxonomy" id="145388"/>
    <lineage>
        <taxon>Eukaryota</taxon>
        <taxon>Viridiplantae</taxon>
        <taxon>Chlorophyta</taxon>
        <taxon>core chlorophytes</taxon>
        <taxon>Chlorophyceae</taxon>
        <taxon>CS clade</taxon>
        <taxon>Sphaeropleales</taxon>
        <taxon>Selenastraceae</taxon>
        <taxon>Monoraphidium</taxon>
    </lineage>
</organism>
<protein>
    <recommendedName>
        <fullName evidence="6">MYND-type domain-containing protein</fullName>
    </recommendedName>
</protein>
<feature type="region of interest" description="Disordered" evidence="5">
    <location>
        <begin position="284"/>
        <end position="343"/>
    </location>
</feature>
<feature type="compositionally biased region" description="Gly residues" evidence="5">
    <location>
        <begin position="127"/>
        <end position="150"/>
    </location>
</feature>
<feature type="compositionally biased region" description="Basic and acidic residues" evidence="5">
    <location>
        <begin position="151"/>
        <end position="162"/>
    </location>
</feature>
<evidence type="ECO:0000313" key="8">
    <source>
        <dbReference type="Proteomes" id="UP000054498"/>
    </source>
</evidence>
<evidence type="ECO:0000259" key="6">
    <source>
        <dbReference type="PROSITE" id="PS50865"/>
    </source>
</evidence>
<dbReference type="PROSITE" id="PS50865">
    <property type="entry name" value="ZF_MYND_2"/>
    <property type="match status" value="1"/>
</dbReference>
<dbReference type="Pfam" id="PF01753">
    <property type="entry name" value="zf-MYND"/>
    <property type="match status" value="1"/>
</dbReference>
<evidence type="ECO:0000313" key="7">
    <source>
        <dbReference type="EMBL" id="KIZ07905.1"/>
    </source>
</evidence>
<dbReference type="KEGG" id="mng:MNEG_0060"/>
<dbReference type="InterPro" id="IPR002893">
    <property type="entry name" value="Znf_MYND"/>
</dbReference>
<evidence type="ECO:0000256" key="4">
    <source>
        <dbReference type="PROSITE-ProRule" id="PRU00134"/>
    </source>
</evidence>
<sequence>MARLAGCPGAAESAAVRDGSLVRALLGATLLQLPDCMAEASDVLRFWQVKAEAAAGLRSLVAGVLLEAPGGAPRLTGAGAWDEVLRAAPSLLRESVAELAAHRRRRQEEGADGAVVGGSSTRSGCIGSGNCGTGNSGSSSGGSSSGGSEHGGSEKGGSEHGVDSPNSIAELTAHAAHELCAAMCSIVALVLLVNTQEPEGSSSRSSCGSSCTGPVAPPRPLEELRAAVAGVCGCGRLTSQALLALAMVEAASTKEAAAASGDTAAGQKLRPLLACLLADARRLAGAQQPAPREGDAPDTSGPRGPQSEDRASPSQLSSGTGRGSSGSRGGDAGASQRPPTPDETVLRIGCAALTAAVQRPAAGDGGGAGLVCSVCVGRSDGSCNTLDVPPIDAALRALYAAPQTAEHCASLAATLVGVAGVRAKLGEMPREDRWFEAPASLATLNAAGAAAPAVGPTQECLAPRAPRSGRTRGCAYCGRTSAQGAALRRCAGCGALTGVRYCSQACCRNHWVRTGHRQQCEEAQRELREQNVQQQPRQQQQQQQQQRPACQKPQQH</sequence>
<keyword evidence="2 4" id="KW-0863">Zinc-finger</keyword>
<dbReference type="Proteomes" id="UP000054498">
    <property type="component" value="Unassembled WGS sequence"/>
</dbReference>
<dbReference type="RefSeq" id="XP_013906924.1">
    <property type="nucleotide sequence ID" value="XM_014051470.1"/>
</dbReference>
<evidence type="ECO:0000256" key="1">
    <source>
        <dbReference type="ARBA" id="ARBA00022723"/>
    </source>
</evidence>
<feature type="domain" description="MYND-type" evidence="6">
    <location>
        <begin position="474"/>
        <end position="520"/>
    </location>
</feature>
<accession>A0A0D2MZP2</accession>